<feature type="transmembrane region" description="Helical" evidence="6">
    <location>
        <begin position="91"/>
        <end position="109"/>
    </location>
</feature>
<dbReference type="InterPro" id="IPR038330">
    <property type="entry name" value="TspO/MBR-related_sf"/>
</dbReference>
<dbReference type="RefSeq" id="WP_192010493.1">
    <property type="nucleotide sequence ID" value="NZ_JACYTQ010000004.1"/>
</dbReference>
<dbReference type="Pfam" id="PF03073">
    <property type="entry name" value="TspO_MBR"/>
    <property type="match status" value="1"/>
</dbReference>
<comment type="similarity">
    <text evidence="2">Belongs to the TspO/BZRP family.</text>
</comment>
<dbReference type="PIRSF" id="PIRSF005859">
    <property type="entry name" value="PBR"/>
    <property type="match status" value="1"/>
</dbReference>
<evidence type="ECO:0000313" key="7">
    <source>
        <dbReference type="EMBL" id="MBD8489601.1"/>
    </source>
</evidence>
<dbReference type="CDD" id="cd15904">
    <property type="entry name" value="TSPO_MBR"/>
    <property type="match status" value="1"/>
</dbReference>
<evidence type="ECO:0000256" key="3">
    <source>
        <dbReference type="ARBA" id="ARBA00022692"/>
    </source>
</evidence>
<proteinExistence type="inferred from homology"/>
<dbReference type="EMBL" id="JACYTQ010000004">
    <property type="protein sequence ID" value="MBD8489601.1"/>
    <property type="molecule type" value="Genomic_DNA"/>
</dbReference>
<accession>A0ABR9ALC6</accession>
<evidence type="ECO:0000313" key="8">
    <source>
        <dbReference type="Proteomes" id="UP000647133"/>
    </source>
</evidence>
<keyword evidence="4 6" id="KW-1133">Transmembrane helix</keyword>
<sequence>METTVNFQNRKINWIKLIMCVLGVIIIGSISGLANIGNIETWYAGLEKPSFNPPNSIFAPVWTTLYGLMGVGLYLIWYAPQSKARSQGVKVFFIQLSFNFCWSFIFFYFHQPGLAAIEIVLLWGLIVYMINRFYQVSKVAAYLQVPYLLWVSFATVLNISIWWLNH</sequence>
<evidence type="ECO:0000256" key="5">
    <source>
        <dbReference type="ARBA" id="ARBA00023136"/>
    </source>
</evidence>
<dbReference type="PANTHER" id="PTHR10057">
    <property type="entry name" value="PERIPHERAL-TYPE BENZODIAZEPINE RECEPTOR"/>
    <property type="match status" value="1"/>
</dbReference>
<dbReference type="InterPro" id="IPR004307">
    <property type="entry name" value="TspO_MBR"/>
</dbReference>
<protein>
    <submittedName>
        <fullName evidence="7">Tryptophan-rich sensory protein</fullName>
    </submittedName>
</protein>
<comment type="subcellular location">
    <subcellularLocation>
        <location evidence="1">Membrane</location>
        <topology evidence="1">Multi-pass membrane protein</topology>
    </subcellularLocation>
</comment>
<keyword evidence="8" id="KW-1185">Reference proteome</keyword>
<evidence type="ECO:0000256" key="1">
    <source>
        <dbReference type="ARBA" id="ARBA00004141"/>
    </source>
</evidence>
<comment type="caution">
    <text evidence="7">The sequence shown here is derived from an EMBL/GenBank/DDBJ whole genome shotgun (WGS) entry which is preliminary data.</text>
</comment>
<keyword evidence="3 6" id="KW-0812">Transmembrane</keyword>
<feature type="transmembrane region" description="Helical" evidence="6">
    <location>
        <begin position="115"/>
        <end position="134"/>
    </location>
</feature>
<dbReference type="PANTHER" id="PTHR10057:SF0">
    <property type="entry name" value="TRANSLOCATOR PROTEIN"/>
    <property type="match status" value="1"/>
</dbReference>
<gene>
    <name evidence="7" type="ORF">IFO69_12670</name>
</gene>
<keyword evidence="5 6" id="KW-0472">Membrane</keyword>
<name>A0ABR9ALC6_9BACT</name>
<reference evidence="7 8" key="1">
    <citation type="submission" date="2020-09" db="EMBL/GenBank/DDBJ databases">
        <title>Echinicola sp. CAU 1574 isolated from sand of Sido Beach.</title>
        <authorList>
            <person name="Kim W."/>
        </authorList>
    </citation>
    <scope>NUCLEOTIDE SEQUENCE [LARGE SCALE GENOMIC DNA]</scope>
    <source>
        <strain evidence="7 8">CAU 1574</strain>
    </source>
</reference>
<feature type="transmembrane region" description="Helical" evidence="6">
    <location>
        <begin position="12"/>
        <end position="37"/>
    </location>
</feature>
<feature type="transmembrane region" description="Helical" evidence="6">
    <location>
        <begin position="57"/>
        <end position="79"/>
    </location>
</feature>
<feature type="transmembrane region" description="Helical" evidence="6">
    <location>
        <begin position="146"/>
        <end position="164"/>
    </location>
</feature>
<evidence type="ECO:0000256" key="2">
    <source>
        <dbReference type="ARBA" id="ARBA00007524"/>
    </source>
</evidence>
<evidence type="ECO:0000256" key="4">
    <source>
        <dbReference type="ARBA" id="ARBA00022989"/>
    </source>
</evidence>
<dbReference type="Gene3D" id="1.20.1260.100">
    <property type="entry name" value="TspO/MBR protein"/>
    <property type="match status" value="1"/>
</dbReference>
<evidence type="ECO:0000256" key="6">
    <source>
        <dbReference type="SAM" id="Phobius"/>
    </source>
</evidence>
<dbReference type="Proteomes" id="UP000647133">
    <property type="component" value="Unassembled WGS sequence"/>
</dbReference>
<organism evidence="7 8">
    <name type="scientific">Echinicola arenosa</name>
    <dbReference type="NCBI Taxonomy" id="2774144"/>
    <lineage>
        <taxon>Bacteria</taxon>
        <taxon>Pseudomonadati</taxon>
        <taxon>Bacteroidota</taxon>
        <taxon>Cytophagia</taxon>
        <taxon>Cytophagales</taxon>
        <taxon>Cyclobacteriaceae</taxon>
        <taxon>Echinicola</taxon>
    </lineage>
</organism>